<keyword evidence="1" id="KW-0732">Signal</keyword>
<dbReference type="AlphaFoldDB" id="A0A212AB94"/>
<keyword evidence="3" id="KW-1185">Reference proteome</keyword>
<dbReference type="SUPFAM" id="SSF101898">
    <property type="entry name" value="NHL repeat"/>
    <property type="match status" value="1"/>
</dbReference>
<dbReference type="SUPFAM" id="SSF50956">
    <property type="entry name" value="Thermostable phytase (3-phytase)"/>
    <property type="match status" value="1"/>
</dbReference>
<dbReference type="PANTHER" id="PTHR47197">
    <property type="entry name" value="PROTEIN NIRF"/>
    <property type="match status" value="1"/>
</dbReference>
<reference evidence="2 3" key="1">
    <citation type="submission" date="2016-12" db="EMBL/GenBank/DDBJ databases">
        <title>Comparison of Traditional DNA-DNA Hybridization with In Silico Genomic Analysis.</title>
        <authorList>
            <person name="Nicholson A.C."/>
            <person name="Humrighouse B.W."/>
            <person name="Graziano J."/>
            <person name="Lasker B."/>
            <person name="Whitney A.M."/>
            <person name="Mcquiston J.R."/>
        </authorList>
    </citation>
    <scope>NUCLEOTIDE SEQUENCE [LARGE SCALE GENOMIC DNA]</scope>
    <source>
        <strain evidence="2 3">H2240</strain>
    </source>
</reference>
<evidence type="ECO:0000313" key="2">
    <source>
        <dbReference type="EMBL" id="OWJ77859.1"/>
    </source>
</evidence>
<evidence type="ECO:0000313" key="3">
    <source>
        <dbReference type="Proteomes" id="UP000196878"/>
    </source>
</evidence>
<keyword evidence="2" id="KW-0067">ATP-binding</keyword>
<proteinExistence type="predicted"/>
<feature type="chain" id="PRO_5012261975" evidence="1">
    <location>
        <begin position="30"/>
        <end position="470"/>
    </location>
</feature>
<dbReference type="GO" id="GO:0005524">
    <property type="term" value="F:ATP binding"/>
    <property type="evidence" value="ECO:0007669"/>
    <property type="project" value="UniProtKB-KW"/>
</dbReference>
<feature type="signal peptide" evidence="1">
    <location>
        <begin position="1"/>
        <end position="29"/>
    </location>
</feature>
<dbReference type="OrthoDB" id="7197435at2"/>
<gene>
    <name evidence="2" type="ORF">CDV49_10055</name>
</gene>
<dbReference type="EMBL" id="NIPW01000015">
    <property type="protein sequence ID" value="OWJ77859.1"/>
    <property type="molecule type" value="Genomic_DNA"/>
</dbReference>
<organism evidence="2 3">
    <name type="scientific">Haematobacter genomosp. 1</name>
    <dbReference type="NCBI Taxonomy" id="366618"/>
    <lineage>
        <taxon>Bacteria</taxon>
        <taxon>Pseudomonadati</taxon>
        <taxon>Pseudomonadota</taxon>
        <taxon>Alphaproteobacteria</taxon>
        <taxon>Rhodobacterales</taxon>
        <taxon>Paracoccaceae</taxon>
        <taxon>Haematobacter</taxon>
    </lineage>
</organism>
<protein>
    <submittedName>
        <fullName evidence="2">ATP-binding protein</fullName>
    </submittedName>
</protein>
<evidence type="ECO:0000256" key="1">
    <source>
        <dbReference type="SAM" id="SignalP"/>
    </source>
</evidence>
<dbReference type="InterPro" id="IPR015943">
    <property type="entry name" value="WD40/YVTN_repeat-like_dom_sf"/>
</dbReference>
<accession>A0A212AB94</accession>
<dbReference type="PANTHER" id="PTHR47197:SF3">
    <property type="entry name" value="DIHYDRO-HEME D1 DEHYDROGENASE"/>
    <property type="match status" value="1"/>
</dbReference>
<dbReference type="RefSeq" id="WP_088215408.1">
    <property type="nucleotide sequence ID" value="NZ_NIPW01000015.1"/>
</dbReference>
<keyword evidence="2" id="KW-0547">Nucleotide-binding</keyword>
<dbReference type="Proteomes" id="UP000196878">
    <property type="component" value="Unassembled WGS sequence"/>
</dbReference>
<sequence length="470" mass="48675">MAILPLSRLRASLGATALILATAASPVLADTIFTPSADGFAGMVRATADEPGAAILKGGKVRIAGDRLIPGQQITLLRGPTVLNPDGPIVVDAEGKFAFDLTLDADAVTGLQPVVVIAEKPAAATVVEVKISPDVPVSGTEKFAIESGLVTRGLYQVVFSDAAKAAFVTSAVGRPPVKDSALLKIDAETLEVKAQVSPAAAPAREDGSDGGVFAVYGVAVDDANGNVWVTNTRQNTIAVYRQSDLSLVRQFEPGAVAHARDVVIDEANSRAYASATGTGNIEVFDTRTLEQLEPIVIQSGKRGGEFSVMSLDLDTKGGKLVTVSMRSDEAAVVTLATGETEVFPLPGARSASGVALDARDGLIFVASQQTDNLLIVKADGGEVLHDVEVGAGALNVTFDPVNRLAYVANRGAGTITVVDTDGRIVANLDAGSMPNQLRADGKGNVYAVNKSRGENDPVGDRIWRITPATN</sequence>
<dbReference type="Gene3D" id="2.130.10.10">
    <property type="entry name" value="YVTN repeat-like/Quinoprotein amine dehydrogenase"/>
    <property type="match status" value="1"/>
</dbReference>
<name>A0A212AB94_9RHOB</name>
<dbReference type="InterPro" id="IPR051200">
    <property type="entry name" value="Host-pathogen_enzymatic-act"/>
</dbReference>
<comment type="caution">
    <text evidence="2">The sequence shown here is derived from an EMBL/GenBank/DDBJ whole genome shotgun (WGS) entry which is preliminary data.</text>
</comment>